<gene>
    <name evidence="13" type="ORF">MOE73_00290</name>
</gene>
<dbReference type="SFLD" id="SFLDS00005">
    <property type="entry name" value="Isoprenoid_Synthase_Type_I"/>
    <property type="match status" value="1"/>
</dbReference>
<comment type="cofactor">
    <cofactor evidence="1">
        <name>Mg(2+)</name>
        <dbReference type="ChEBI" id="CHEBI:18420"/>
    </cofactor>
</comment>
<evidence type="ECO:0000256" key="7">
    <source>
        <dbReference type="ARBA" id="ARBA00022842"/>
    </source>
</evidence>
<keyword evidence="8" id="KW-0414">Isoprene biosynthesis</keyword>
<dbReference type="GO" id="GO:0016114">
    <property type="term" value="P:terpenoid biosynthetic process"/>
    <property type="evidence" value="ECO:0007669"/>
    <property type="project" value="UniProtKB-ARBA"/>
</dbReference>
<keyword evidence="7" id="KW-0460">Magnesium</keyword>
<organism evidence="13 14">
    <name type="scientific">Bacillus haynesii</name>
    <dbReference type="NCBI Taxonomy" id="1925021"/>
    <lineage>
        <taxon>Bacteria</taxon>
        <taxon>Bacillati</taxon>
        <taxon>Bacillota</taxon>
        <taxon>Bacilli</taxon>
        <taxon>Bacillales</taxon>
        <taxon>Bacillaceae</taxon>
        <taxon>Bacillus</taxon>
    </lineage>
</organism>
<keyword evidence="6" id="KW-0479">Metal-binding</keyword>
<evidence type="ECO:0000256" key="4">
    <source>
        <dbReference type="ARBA" id="ARBA00015100"/>
    </source>
</evidence>
<sequence>MTGKLDGFLVSRKTVIEERLPMYIKDLEAPSILKESMLYSLEAGGKRLRPILVLALLHAYGKDEEAGIPVGCAVEMIHTYSLIHDDLPCMDDDDLRRGKLTNHKIYGEATAILAGDALLTESFKMITSNMPSDVSAEKRIRLVNELISAAGAEGMVGGQILDMEAESKSVSLDELQRIHEGKTAKLLSFSVIAGAILADASEKEIEKLREFSHHIGIGFQIRDDILDLEGSEDKIGKRIGSDATNGKSTYPSLLSLEGANKKLDEHIEKAKQLISELPLEKELLYEFCDMIAARDH</sequence>
<proteinExistence type="inferred from homology"/>
<dbReference type="InterPro" id="IPR000092">
    <property type="entry name" value="Polyprenyl_synt"/>
</dbReference>
<dbReference type="Proteomes" id="UP001066455">
    <property type="component" value="Unassembled WGS sequence"/>
</dbReference>
<dbReference type="Pfam" id="PF00348">
    <property type="entry name" value="polyprenyl_synt"/>
    <property type="match status" value="1"/>
</dbReference>
<dbReference type="InterPro" id="IPR053378">
    <property type="entry name" value="Prenyl_diphosphate_synthase"/>
</dbReference>
<dbReference type="PROSITE" id="PS00723">
    <property type="entry name" value="POLYPRENYL_SYNTHASE_1"/>
    <property type="match status" value="1"/>
</dbReference>
<evidence type="ECO:0000256" key="1">
    <source>
        <dbReference type="ARBA" id="ARBA00001946"/>
    </source>
</evidence>
<dbReference type="CDD" id="cd00685">
    <property type="entry name" value="Trans_IPPS_HT"/>
    <property type="match status" value="1"/>
</dbReference>
<dbReference type="InterPro" id="IPR008949">
    <property type="entry name" value="Isoprenoid_synthase_dom_sf"/>
</dbReference>
<reference evidence="13" key="1">
    <citation type="submission" date="2022-02" db="EMBL/GenBank/DDBJ databases">
        <title>Crop Bioprotection Bacillus Genome Sequencing.</title>
        <authorList>
            <person name="Dunlap C."/>
        </authorList>
    </citation>
    <scope>NUCLEOTIDE SEQUENCE</scope>
    <source>
        <strain evidence="13">T20C14</strain>
    </source>
</reference>
<evidence type="ECO:0000256" key="2">
    <source>
        <dbReference type="ARBA" id="ARBA00006706"/>
    </source>
</evidence>
<comment type="caution">
    <text evidence="13">The sequence shown here is derived from an EMBL/GenBank/DDBJ whole genome shotgun (WGS) entry which is preliminary data.</text>
</comment>
<dbReference type="RefSeq" id="WP_268296325.1">
    <property type="nucleotide sequence ID" value="NZ_JALAJD010000013.1"/>
</dbReference>
<evidence type="ECO:0000313" key="13">
    <source>
        <dbReference type="EMBL" id="MCY9278527.1"/>
    </source>
</evidence>
<dbReference type="Gene3D" id="1.10.600.10">
    <property type="entry name" value="Farnesyl Diphosphate Synthase"/>
    <property type="match status" value="1"/>
</dbReference>
<evidence type="ECO:0000256" key="10">
    <source>
        <dbReference type="ARBA" id="ARBA00032873"/>
    </source>
</evidence>
<dbReference type="GO" id="GO:0005737">
    <property type="term" value="C:cytoplasm"/>
    <property type="evidence" value="ECO:0007669"/>
    <property type="project" value="UniProtKB-ARBA"/>
</dbReference>
<dbReference type="AlphaFoldDB" id="A0AA90J546"/>
<dbReference type="PROSITE" id="PS00444">
    <property type="entry name" value="POLYPRENYL_SYNTHASE_2"/>
    <property type="match status" value="1"/>
</dbReference>
<name>A0AA90J546_9BACI</name>
<dbReference type="NCBIfam" id="NF045485">
    <property type="entry name" value="FPPsyn"/>
    <property type="match status" value="1"/>
</dbReference>
<dbReference type="GO" id="GO:0046872">
    <property type="term" value="F:metal ion binding"/>
    <property type="evidence" value="ECO:0007669"/>
    <property type="project" value="UniProtKB-KW"/>
</dbReference>
<dbReference type="PANTHER" id="PTHR43281:SF1">
    <property type="entry name" value="FARNESYL DIPHOSPHATE SYNTHASE"/>
    <property type="match status" value="1"/>
</dbReference>
<evidence type="ECO:0000256" key="5">
    <source>
        <dbReference type="ARBA" id="ARBA00022679"/>
    </source>
</evidence>
<dbReference type="InterPro" id="IPR033749">
    <property type="entry name" value="Polyprenyl_synt_CS"/>
</dbReference>
<accession>A0AA90J546</accession>
<protein>
    <recommendedName>
        <fullName evidence="4">Farnesyl diphosphate synthase</fullName>
        <ecNumber evidence="3">2.5.1.10</ecNumber>
    </recommendedName>
    <alternativeName>
        <fullName evidence="10">(2E,6E)-farnesyl diphosphate synthase</fullName>
    </alternativeName>
    <alternativeName>
        <fullName evidence="9">Geranyltranstransferase</fullName>
    </alternativeName>
</protein>
<evidence type="ECO:0000313" key="14">
    <source>
        <dbReference type="Proteomes" id="UP001066455"/>
    </source>
</evidence>
<evidence type="ECO:0000256" key="12">
    <source>
        <dbReference type="RuleBase" id="RU004466"/>
    </source>
</evidence>
<evidence type="ECO:0000256" key="9">
    <source>
        <dbReference type="ARBA" id="ARBA00032380"/>
    </source>
</evidence>
<evidence type="ECO:0000256" key="11">
    <source>
        <dbReference type="ARBA" id="ARBA00049399"/>
    </source>
</evidence>
<comment type="similarity">
    <text evidence="2 12">Belongs to the FPP/GGPP synthase family.</text>
</comment>
<evidence type="ECO:0000256" key="3">
    <source>
        <dbReference type="ARBA" id="ARBA00012439"/>
    </source>
</evidence>
<dbReference type="PANTHER" id="PTHR43281">
    <property type="entry name" value="FARNESYL DIPHOSPHATE SYNTHASE"/>
    <property type="match status" value="1"/>
</dbReference>
<dbReference type="EMBL" id="JALAXI010000001">
    <property type="protein sequence ID" value="MCY9278527.1"/>
    <property type="molecule type" value="Genomic_DNA"/>
</dbReference>
<dbReference type="GO" id="GO:0004337">
    <property type="term" value="F:(2E,6E)-farnesyl diphosphate synthase activity"/>
    <property type="evidence" value="ECO:0007669"/>
    <property type="project" value="UniProtKB-EC"/>
</dbReference>
<dbReference type="EC" id="2.5.1.10" evidence="3"/>
<keyword evidence="5 12" id="KW-0808">Transferase</keyword>
<evidence type="ECO:0000256" key="8">
    <source>
        <dbReference type="ARBA" id="ARBA00023229"/>
    </source>
</evidence>
<dbReference type="SFLD" id="SFLDG01017">
    <property type="entry name" value="Polyprenyl_Transferase_Like"/>
    <property type="match status" value="1"/>
</dbReference>
<comment type="catalytic activity">
    <reaction evidence="11">
        <text>isopentenyl diphosphate + (2E)-geranyl diphosphate = (2E,6E)-farnesyl diphosphate + diphosphate</text>
        <dbReference type="Rhea" id="RHEA:19361"/>
        <dbReference type="ChEBI" id="CHEBI:33019"/>
        <dbReference type="ChEBI" id="CHEBI:58057"/>
        <dbReference type="ChEBI" id="CHEBI:128769"/>
        <dbReference type="ChEBI" id="CHEBI:175763"/>
        <dbReference type="EC" id="2.5.1.10"/>
    </reaction>
</comment>
<dbReference type="SUPFAM" id="SSF48576">
    <property type="entry name" value="Terpenoid synthases"/>
    <property type="match status" value="1"/>
</dbReference>
<dbReference type="FunFam" id="1.10.600.10:FF:000001">
    <property type="entry name" value="Geranylgeranyl diphosphate synthase"/>
    <property type="match status" value="1"/>
</dbReference>
<evidence type="ECO:0000256" key="6">
    <source>
        <dbReference type="ARBA" id="ARBA00022723"/>
    </source>
</evidence>